<comment type="caution">
    <text evidence="2">The sequence shown here is derived from an EMBL/GenBank/DDBJ whole genome shotgun (WGS) entry which is preliminary data.</text>
</comment>
<keyword evidence="1" id="KW-0732">Signal</keyword>
<dbReference type="RefSeq" id="WP_168036409.1">
    <property type="nucleotide sequence ID" value="NZ_JAATJH010000002.1"/>
</dbReference>
<keyword evidence="3" id="KW-1185">Reference proteome</keyword>
<evidence type="ECO:0000313" key="3">
    <source>
        <dbReference type="Proteomes" id="UP000770785"/>
    </source>
</evidence>
<feature type="signal peptide" evidence="1">
    <location>
        <begin position="1"/>
        <end position="18"/>
    </location>
</feature>
<evidence type="ECO:0000256" key="1">
    <source>
        <dbReference type="SAM" id="SignalP"/>
    </source>
</evidence>
<organism evidence="2 3">
    <name type="scientific">Neolewinella antarctica</name>
    <dbReference type="NCBI Taxonomy" id="442734"/>
    <lineage>
        <taxon>Bacteria</taxon>
        <taxon>Pseudomonadati</taxon>
        <taxon>Bacteroidota</taxon>
        <taxon>Saprospiria</taxon>
        <taxon>Saprospirales</taxon>
        <taxon>Lewinellaceae</taxon>
        <taxon>Neolewinella</taxon>
    </lineage>
</organism>
<dbReference type="EMBL" id="JAATJH010000002">
    <property type="protein sequence ID" value="NJC25610.1"/>
    <property type="molecule type" value="Genomic_DNA"/>
</dbReference>
<sequence length="193" mass="21068">MKYLFSALLLVCSFLASAQSDSTYINSPVFLQLGVGIFPNIGNLKGEISAAVGYRFNQYVGLGAEYRSSSTHNESFGTSAKGVGLHLRGQNRRGWLAGLGGGKVLSGFQGSDNIDSQQYRTGGYYYAADVGYQFRWGGTLGLFATAVKDMTFDGYLYNNDTNVDEPTGTSRLEEFGSFGVKFGFAFPWRGKRR</sequence>
<accession>A0ABX0X9B2</accession>
<reference evidence="2 3" key="1">
    <citation type="submission" date="2020-03" db="EMBL/GenBank/DDBJ databases">
        <title>Genomic Encyclopedia of Type Strains, Phase IV (KMG-IV): sequencing the most valuable type-strain genomes for metagenomic binning, comparative biology and taxonomic classification.</title>
        <authorList>
            <person name="Goeker M."/>
        </authorList>
    </citation>
    <scope>NUCLEOTIDE SEQUENCE [LARGE SCALE GENOMIC DNA]</scope>
    <source>
        <strain evidence="2 3">DSM 105096</strain>
    </source>
</reference>
<protein>
    <recommendedName>
        <fullName evidence="4">Outer membrane protein beta-barrel domain-containing protein</fullName>
    </recommendedName>
</protein>
<evidence type="ECO:0008006" key="4">
    <source>
        <dbReference type="Google" id="ProtNLM"/>
    </source>
</evidence>
<feature type="chain" id="PRO_5046285016" description="Outer membrane protein beta-barrel domain-containing protein" evidence="1">
    <location>
        <begin position="19"/>
        <end position="193"/>
    </location>
</feature>
<dbReference type="Proteomes" id="UP000770785">
    <property type="component" value="Unassembled WGS sequence"/>
</dbReference>
<name>A0ABX0X9B2_9BACT</name>
<proteinExistence type="predicted"/>
<gene>
    <name evidence="2" type="ORF">GGR27_001109</name>
</gene>
<evidence type="ECO:0000313" key="2">
    <source>
        <dbReference type="EMBL" id="NJC25610.1"/>
    </source>
</evidence>